<dbReference type="PANTHER" id="PTHR30537:SF1">
    <property type="entry name" value="HTH-TYPE TRANSCRIPTIONAL REGULATOR PGRR"/>
    <property type="match status" value="1"/>
</dbReference>
<dbReference type="InterPro" id="IPR005119">
    <property type="entry name" value="LysR_subst-bd"/>
</dbReference>
<dbReference type="Pfam" id="PF00126">
    <property type="entry name" value="HTH_1"/>
    <property type="match status" value="1"/>
</dbReference>
<keyword evidence="2" id="KW-0805">Transcription regulation</keyword>
<name>A0A7X1PK39_9PSED</name>
<dbReference type="InterPro" id="IPR036388">
    <property type="entry name" value="WH-like_DNA-bd_sf"/>
</dbReference>
<dbReference type="SUPFAM" id="SSF46785">
    <property type="entry name" value="Winged helix' DNA-binding domain"/>
    <property type="match status" value="1"/>
</dbReference>
<keyword evidence="4" id="KW-0804">Transcription</keyword>
<dbReference type="PRINTS" id="PR00039">
    <property type="entry name" value="HTHLYSR"/>
</dbReference>
<dbReference type="Gene3D" id="3.40.190.290">
    <property type="match status" value="1"/>
</dbReference>
<protein>
    <submittedName>
        <fullName evidence="6">LysR family transcriptional regulator</fullName>
    </submittedName>
</protein>
<evidence type="ECO:0000256" key="2">
    <source>
        <dbReference type="ARBA" id="ARBA00023015"/>
    </source>
</evidence>
<reference evidence="6 7" key="1">
    <citation type="submission" date="2019-10" db="EMBL/GenBank/DDBJ databases">
        <title>Pseudomonas dajingensis sp. nov., isolated from the profound head ulcers of farmed Murray cod (Maccullochella peelii peelii).</title>
        <authorList>
            <person name="Liu Y."/>
        </authorList>
    </citation>
    <scope>NUCLEOTIDE SEQUENCE [LARGE SCALE GENOMIC DNA]</scope>
    <source>
        <strain evidence="6 7">MC042</strain>
    </source>
</reference>
<dbReference type="EMBL" id="WHUV01000002">
    <property type="protein sequence ID" value="MQA53659.1"/>
    <property type="molecule type" value="Genomic_DNA"/>
</dbReference>
<dbReference type="AlphaFoldDB" id="A0A7X1PK39"/>
<keyword evidence="3" id="KW-0238">DNA-binding</keyword>
<feature type="domain" description="HTH lysR-type" evidence="5">
    <location>
        <begin position="4"/>
        <end position="61"/>
    </location>
</feature>
<dbReference type="Proteomes" id="UP000486534">
    <property type="component" value="Unassembled WGS sequence"/>
</dbReference>
<dbReference type="SUPFAM" id="SSF53850">
    <property type="entry name" value="Periplasmic binding protein-like II"/>
    <property type="match status" value="1"/>
</dbReference>
<dbReference type="InterPro" id="IPR000847">
    <property type="entry name" value="LysR_HTH_N"/>
</dbReference>
<gene>
    <name evidence="6" type="ORF">GDH07_10085</name>
</gene>
<dbReference type="Gene3D" id="1.10.10.10">
    <property type="entry name" value="Winged helix-like DNA-binding domain superfamily/Winged helix DNA-binding domain"/>
    <property type="match status" value="1"/>
</dbReference>
<organism evidence="6 7">
    <name type="scientific">Pseudomonas piscis</name>
    <dbReference type="NCBI Taxonomy" id="2614538"/>
    <lineage>
        <taxon>Bacteria</taxon>
        <taxon>Pseudomonadati</taxon>
        <taxon>Pseudomonadota</taxon>
        <taxon>Gammaproteobacteria</taxon>
        <taxon>Pseudomonadales</taxon>
        <taxon>Pseudomonadaceae</taxon>
        <taxon>Pseudomonas</taxon>
    </lineage>
</organism>
<evidence type="ECO:0000256" key="1">
    <source>
        <dbReference type="ARBA" id="ARBA00009437"/>
    </source>
</evidence>
<sequence length="304" mass="33212">MQGHRLRDLEAFLAVAEEASFTRAAARLGISQSALSQVIRGLEESLGLPLFARTTRSVSVTPAGERLLLLIGPAVGQIHAGLEKVTELRDKPSGTIRISADEYAVHSVLQPALRHFLPQYPDINVELTVDYGLTDIISGRYDAGVRRGGLVAKDMIAVNISAPHPMSVVGSPAYLAQRQAPQQPRDLTDHACINLRLPTHGEHFAWVFAKTGQEQRVRVEGQFISNSIASARGAALHGLGLAYLPLAYVSDALESGQLVEVLPQWRKTFEPYYLYYPSRRHPSAAFTLLLEALRHKPQAAALST</sequence>
<dbReference type="FunFam" id="1.10.10.10:FF:000001">
    <property type="entry name" value="LysR family transcriptional regulator"/>
    <property type="match status" value="1"/>
</dbReference>
<dbReference type="GO" id="GO:0043565">
    <property type="term" value="F:sequence-specific DNA binding"/>
    <property type="evidence" value="ECO:0007669"/>
    <property type="project" value="TreeGrafter"/>
</dbReference>
<dbReference type="Pfam" id="PF03466">
    <property type="entry name" value="LysR_substrate"/>
    <property type="match status" value="1"/>
</dbReference>
<evidence type="ECO:0000256" key="4">
    <source>
        <dbReference type="ARBA" id="ARBA00023163"/>
    </source>
</evidence>
<dbReference type="InterPro" id="IPR058163">
    <property type="entry name" value="LysR-type_TF_proteobact-type"/>
</dbReference>
<dbReference type="CDD" id="cd08474">
    <property type="entry name" value="PBP2_CrgA_like_5"/>
    <property type="match status" value="1"/>
</dbReference>
<dbReference type="FunFam" id="3.40.190.290:FF:000012">
    <property type="entry name" value="Transcriptional regulator, LysR family"/>
    <property type="match status" value="1"/>
</dbReference>
<dbReference type="RefSeq" id="WP_152897420.1">
    <property type="nucleotide sequence ID" value="NZ_WHUV01000002.1"/>
</dbReference>
<dbReference type="PANTHER" id="PTHR30537">
    <property type="entry name" value="HTH-TYPE TRANSCRIPTIONAL REGULATOR"/>
    <property type="match status" value="1"/>
</dbReference>
<comment type="similarity">
    <text evidence="1">Belongs to the LysR transcriptional regulatory family.</text>
</comment>
<evidence type="ECO:0000256" key="3">
    <source>
        <dbReference type="ARBA" id="ARBA00023125"/>
    </source>
</evidence>
<evidence type="ECO:0000313" key="7">
    <source>
        <dbReference type="Proteomes" id="UP000486534"/>
    </source>
</evidence>
<dbReference type="GO" id="GO:0006351">
    <property type="term" value="P:DNA-templated transcription"/>
    <property type="evidence" value="ECO:0007669"/>
    <property type="project" value="TreeGrafter"/>
</dbReference>
<dbReference type="InterPro" id="IPR036390">
    <property type="entry name" value="WH_DNA-bd_sf"/>
</dbReference>
<evidence type="ECO:0000313" key="6">
    <source>
        <dbReference type="EMBL" id="MQA53659.1"/>
    </source>
</evidence>
<dbReference type="PROSITE" id="PS50931">
    <property type="entry name" value="HTH_LYSR"/>
    <property type="match status" value="1"/>
</dbReference>
<accession>A0A7X1PK39</accession>
<dbReference type="GO" id="GO:0003700">
    <property type="term" value="F:DNA-binding transcription factor activity"/>
    <property type="evidence" value="ECO:0007669"/>
    <property type="project" value="InterPro"/>
</dbReference>
<evidence type="ECO:0000259" key="5">
    <source>
        <dbReference type="PROSITE" id="PS50931"/>
    </source>
</evidence>
<proteinExistence type="inferred from homology"/>
<comment type="caution">
    <text evidence="6">The sequence shown here is derived from an EMBL/GenBank/DDBJ whole genome shotgun (WGS) entry which is preliminary data.</text>
</comment>